<dbReference type="GO" id="GO:0043565">
    <property type="term" value="F:sequence-specific DNA binding"/>
    <property type="evidence" value="ECO:0007669"/>
    <property type="project" value="InterPro"/>
</dbReference>
<proteinExistence type="predicted"/>
<sequence length="159" mass="17973">MNGVTIDKIDTAILAELQTDASPSVAEIAQRVNLSQNACWRRIRRLEEEGVILRRVALLDPEKLDAGMTVFVSVRTAEHSAAWLEEFARAVSDLPEVVEFYRMAGEIDYLLKVRVADIKAYDRVYKRLIERVRLVDVSAAFAMEEIKNSTAIPLPTVLR</sequence>
<dbReference type="PANTHER" id="PTHR30154">
    <property type="entry name" value="LEUCINE-RESPONSIVE REGULATORY PROTEIN"/>
    <property type="match status" value="1"/>
</dbReference>
<evidence type="ECO:0000256" key="2">
    <source>
        <dbReference type="ARBA" id="ARBA00023125"/>
    </source>
</evidence>
<dbReference type="GO" id="GO:0043200">
    <property type="term" value="P:response to amino acid"/>
    <property type="evidence" value="ECO:0007669"/>
    <property type="project" value="TreeGrafter"/>
</dbReference>
<keyword evidence="3" id="KW-0804">Transcription</keyword>
<evidence type="ECO:0000256" key="3">
    <source>
        <dbReference type="ARBA" id="ARBA00023163"/>
    </source>
</evidence>
<evidence type="ECO:0000313" key="8">
    <source>
        <dbReference type="Proteomes" id="UP000074072"/>
    </source>
</evidence>
<dbReference type="RefSeq" id="WP_058734742.1">
    <property type="nucleotide sequence ID" value="NZ_LDTD01000164.1"/>
</dbReference>
<comment type="caution">
    <text evidence="6">The sequence shown here is derived from an EMBL/GenBank/DDBJ whole genome shotgun (WGS) entry which is preliminary data.</text>
</comment>
<dbReference type="STRING" id="33051.SB4_09045"/>
<keyword evidence="1" id="KW-0805">Transcription regulation</keyword>
<gene>
    <name evidence="5" type="ORF">NS319_17450</name>
    <name evidence="6" type="ORF">SB4_09045</name>
</gene>
<reference evidence="7 8" key="1">
    <citation type="journal article" date="2016" name="Front. Microbiol.">
        <title>Genomic Resource of Rice Seed Associated Bacteria.</title>
        <authorList>
            <person name="Midha S."/>
            <person name="Bansal K."/>
            <person name="Sharma S."/>
            <person name="Kumar N."/>
            <person name="Patil P.P."/>
            <person name="Chaudhry V."/>
            <person name="Patil P.B."/>
        </authorList>
    </citation>
    <scope>NUCLEOTIDE SEQUENCE [LARGE SCALE GENOMIC DNA]</scope>
    <source>
        <strain evidence="5 7">NS319</strain>
        <strain evidence="6 8">SB4</strain>
    </source>
</reference>
<dbReference type="InterPro" id="IPR019888">
    <property type="entry name" value="Tscrpt_reg_AsnC-like"/>
</dbReference>
<dbReference type="Gene3D" id="1.10.10.10">
    <property type="entry name" value="Winged helix-like DNA-binding domain superfamily/Winged helix DNA-binding domain"/>
    <property type="match status" value="1"/>
</dbReference>
<dbReference type="SMART" id="SM00344">
    <property type="entry name" value="HTH_ASNC"/>
    <property type="match status" value="1"/>
</dbReference>
<dbReference type="Gene3D" id="3.30.70.920">
    <property type="match status" value="1"/>
</dbReference>
<dbReference type="PROSITE" id="PS00519">
    <property type="entry name" value="HTH_ASNC_1"/>
    <property type="match status" value="1"/>
</dbReference>
<evidence type="ECO:0000256" key="1">
    <source>
        <dbReference type="ARBA" id="ARBA00023015"/>
    </source>
</evidence>
<dbReference type="InterPro" id="IPR011008">
    <property type="entry name" value="Dimeric_a/b-barrel"/>
</dbReference>
<accession>A0A147IUR8</accession>
<dbReference type="OrthoDB" id="9813313at2"/>
<evidence type="ECO:0000313" key="6">
    <source>
        <dbReference type="EMBL" id="KTT99438.1"/>
    </source>
</evidence>
<dbReference type="InterPro" id="IPR011991">
    <property type="entry name" value="ArsR-like_HTH"/>
</dbReference>
<dbReference type="EMBL" id="LDTE01000050">
    <property type="protein sequence ID" value="KTT99438.1"/>
    <property type="molecule type" value="Genomic_DNA"/>
</dbReference>
<dbReference type="InterPro" id="IPR036390">
    <property type="entry name" value="WH_DNA-bd_sf"/>
</dbReference>
<dbReference type="Proteomes" id="UP000072867">
    <property type="component" value="Unassembled WGS sequence"/>
</dbReference>
<dbReference type="Proteomes" id="UP000074072">
    <property type="component" value="Unassembled WGS sequence"/>
</dbReference>
<evidence type="ECO:0000259" key="4">
    <source>
        <dbReference type="PROSITE" id="PS50956"/>
    </source>
</evidence>
<protein>
    <submittedName>
        <fullName evidence="6">Transcriptional regulator</fullName>
    </submittedName>
</protein>
<dbReference type="PANTHER" id="PTHR30154:SF17">
    <property type="entry name" value="DNA-BINDING TRANSCRIPTIONAL ACTIVATOR DECR"/>
    <property type="match status" value="1"/>
</dbReference>
<dbReference type="InterPro" id="IPR019887">
    <property type="entry name" value="Tscrpt_reg_AsnC/Lrp_C"/>
</dbReference>
<dbReference type="PATRIC" id="fig|33051.3.peg.1067"/>
<dbReference type="InterPro" id="IPR036388">
    <property type="entry name" value="WH-like_DNA-bd_sf"/>
</dbReference>
<evidence type="ECO:0000313" key="7">
    <source>
        <dbReference type="Proteomes" id="UP000072867"/>
    </source>
</evidence>
<dbReference type="CDD" id="cd00090">
    <property type="entry name" value="HTH_ARSR"/>
    <property type="match status" value="1"/>
</dbReference>
<dbReference type="InterPro" id="IPR019885">
    <property type="entry name" value="Tscrpt_reg_HTH_AsnC-type_CS"/>
</dbReference>
<dbReference type="GO" id="GO:0005829">
    <property type="term" value="C:cytosol"/>
    <property type="evidence" value="ECO:0007669"/>
    <property type="project" value="TreeGrafter"/>
</dbReference>
<feature type="domain" description="HTH asnC-type" evidence="4">
    <location>
        <begin position="6"/>
        <end position="69"/>
    </location>
</feature>
<dbReference type="PRINTS" id="PR00033">
    <property type="entry name" value="HTHASNC"/>
</dbReference>
<name>A0A147IUR8_9SPHN</name>
<dbReference type="SUPFAM" id="SSF46785">
    <property type="entry name" value="Winged helix' DNA-binding domain"/>
    <property type="match status" value="1"/>
</dbReference>
<dbReference type="Pfam" id="PF01037">
    <property type="entry name" value="AsnC_trans_reg"/>
    <property type="match status" value="1"/>
</dbReference>
<dbReference type="AlphaFoldDB" id="A0A147IUR8"/>
<dbReference type="SUPFAM" id="SSF54909">
    <property type="entry name" value="Dimeric alpha+beta barrel"/>
    <property type="match status" value="1"/>
</dbReference>
<dbReference type="PROSITE" id="PS50956">
    <property type="entry name" value="HTH_ASNC_2"/>
    <property type="match status" value="1"/>
</dbReference>
<dbReference type="EMBL" id="LDTD01000164">
    <property type="protein sequence ID" value="KTT66872.1"/>
    <property type="molecule type" value="Genomic_DNA"/>
</dbReference>
<dbReference type="GO" id="GO:0006355">
    <property type="term" value="P:regulation of DNA-templated transcription"/>
    <property type="evidence" value="ECO:0007669"/>
    <property type="project" value="UniProtKB-ARBA"/>
</dbReference>
<evidence type="ECO:0000313" key="5">
    <source>
        <dbReference type="EMBL" id="KTT66872.1"/>
    </source>
</evidence>
<dbReference type="Pfam" id="PF13412">
    <property type="entry name" value="HTH_24"/>
    <property type="match status" value="1"/>
</dbReference>
<dbReference type="InterPro" id="IPR000485">
    <property type="entry name" value="AsnC-type_HTH_dom"/>
</dbReference>
<keyword evidence="2" id="KW-0238">DNA-binding</keyword>
<organism evidence="6 8">
    <name type="scientific">Sphingomonas sanguinis</name>
    <dbReference type="NCBI Taxonomy" id="33051"/>
    <lineage>
        <taxon>Bacteria</taxon>
        <taxon>Pseudomonadati</taxon>
        <taxon>Pseudomonadota</taxon>
        <taxon>Alphaproteobacteria</taxon>
        <taxon>Sphingomonadales</taxon>
        <taxon>Sphingomonadaceae</taxon>
        <taxon>Sphingomonas</taxon>
    </lineage>
</organism>